<reference evidence="2 3" key="1">
    <citation type="submission" date="2021-01" db="EMBL/GenBank/DDBJ databases">
        <title>Genome Sequencing of Type Strains.</title>
        <authorList>
            <person name="Lemaire J.F."/>
            <person name="Inderbitzin P."/>
            <person name="Collins S.B."/>
            <person name="Wespe N."/>
            <person name="Knight-Connoni V."/>
        </authorList>
    </citation>
    <scope>NUCLEOTIDE SEQUENCE [LARGE SCALE GENOMIC DNA]</scope>
    <source>
        <strain evidence="2 3">DSM 23009</strain>
    </source>
</reference>
<keyword evidence="1" id="KW-1133">Transmembrane helix</keyword>
<proteinExistence type="predicted"/>
<comment type="caution">
    <text evidence="2">The sequence shown here is derived from an EMBL/GenBank/DDBJ whole genome shotgun (WGS) entry which is preliminary data.</text>
</comment>
<keyword evidence="3" id="KW-1185">Reference proteome</keyword>
<evidence type="ECO:0000256" key="1">
    <source>
        <dbReference type="SAM" id="Phobius"/>
    </source>
</evidence>
<evidence type="ECO:0000313" key="2">
    <source>
        <dbReference type="EMBL" id="MBN3554905.1"/>
    </source>
</evidence>
<keyword evidence="1" id="KW-0812">Transmembrane</keyword>
<protein>
    <submittedName>
        <fullName evidence="2">Uncharacterized protein</fullName>
    </submittedName>
</protein>
<dbReference type="EMBL" id="JAFHKR010000039">
    <property type="protein sequence ID" value="MBN3554905.1"/>
    <property type="molecule type" value="Genomic_DNA"/>
</dbReference>
<feature type="transmembrane region" description="Helical" evidence="1">
    <location>
        <begin position="60"/>
        <end position="82"/>
    </location>
</feature>
<dbReference type="Proteomes" id="UP001296923">
    <property type="component" value="Unassembled WGS sequence"/>
</dbReference>
<keyword evidence="1" id="KW-0472">Membrane</keyword>
<organism evidence="2 3">
    <name type="scientific">Fictibacillus nanhaiensis</name>
    <dbReference type="NCBI Taxonomy" id="742169"/>
    <lineage>
        <taxon>Bacteria</taxon>
        <taxon>Bacillati</taxon>
        <taxon>Bacillota</taxon>
        <taxon>Bacilli</taxon>
        <taxon>Bacillales</taxon>
        <taxon>Fictibacillaceae</taxon>
        <taxon>Fictibacillus</taxon>
    </lineage>
</organism>
<dbReference type="RefSeq" id="WP_205725877.1">
    <property type="nucleotide sequence ID" value="NZ_JAFHKR010000039.1"/>
</dbReference>
<sequence>MPILYRLFLLSGLISILVGILQITSLLETKVDGLSVWGYFLLLWGIVAFLCALNRFKITWINYIIATVGAVIHGAVVMYSLLFPFEAETKGMQIISFLYPFMSFFSVCCCTVILGLKSDKTHSKTISK</sequence>
<feature type="transmembrane region" description="Helical" evidence="1">
    <location>
        <begin position="36"/>
        <end position="53"/>
    </location>
</feature>
<evidence type="ECO:0000313" key="3">
    <source>
        <dbReference type="Proteomes" id="UP001296923"/>
    </source>
</evidence>
<name>A0ABS2ZS95_9BACL</name>
<gene>
    <name evidence="2" type="ORF">JYA63_11550</name>
</gene>
<feature type="transmembrane region" description="Helical" evidence="1">
    <location>
        <begin position="94"/>
        <end position="116"/>
    </location>
</feature>
<feature type="transmembrane region" description="Helical" evidence="1">
    <location>
        <begin position="7"/>
        <end position="24"/>
    </location>
</feature>
<accession>A0ABS2ZS95</accession>